<gene>
    <name evidence="13" type="ORF">NB231_15918</name>
</gene>
<feature type="region of interest" description="Disordered" evidence="11">
    <location>
        <begin position="49"/>
        <end position="210"/>
    </location>
</feature>
<keyword evidence="7 10" id="KW-0653">Protein transport</keyword>
<dbReference type="PANTHER" id="PTHR33446">
    <property type="entry name" value="PROTEIN TONB-RELATED"/>
    <property type="match status" value="1"/>
</dbReference>
<dbReference type="GO" id="GO:0055085">
    <property type="term" value="P:transmembrane transport"/>
    <property type="evidence" value="ECO:0007669"/>
    <property type="project" value="InterPro"/>
</dbReference>
<feature type="compositionally biased region" description="Polar residues" evidence="11">
    <location>
        <begin position="190"/>
        <end position="199"/>
    </location>
</feature>
<dbReference type="AlphaFoldDB" id="A4BLY4"/>
<sequence length="307" mass="32400">MTTLSGRHWLVALAIAATVHAGMLLGLMWQTPPPSAKSAGFGGIEISLGPAGGGGATQVNADTPPPEPIASEPKPEAAQPTPPPAEETVAVAEQKPAEPVVDNEPHVPAPPPIPVKPAKSEPVVEQTPRESTPREHTPKPPEPPQPKLQPLKAAESARPPAPLKPPTSTHNSVDERTAALAPSAKGATASPGQTAGQATDHSDATSGGGSPGAVADYAALIRAWLERHKRYPHRAQLRRLEGTALLYFVMNRQGQVLNYRIRQSAGSAILDRAVKAMIERANPLPAMPQDMRQARLELVIPVRFSLR</sequence>
<dbReference type="Gene3D" id="3.30.1150.10">
    <property type="match status" value="1"/>
</dbReference>
<dbReference type="GO" id="GO:0015891">
    <property type="term" value="P:siderophore transport"/>
    <property type="evidence" value="ECO:0007669"/>
    <property type="project" value="InterPro"/>
</dbReference>
<evidence type="ECO:0000256" key="7">
    <source>
        <dbReference type="ARBA" id="ARBA00022927"/>
    </source>
</evidence>
<proteinExistence type="inferred from homology"/>
<comment type="function">
    <text evidence="10">Interacts with outer membrane receptor proteins that carry out high-affinity binding and energy dependent uptake into the periplasmic space of specific substrates. It could act to transduce energy from the cytoplasmic membrane to specific energy-requiring processes in the outer membrane, resulting in the release into the periplasm of ligands bound by these outer membrane proteins.</text>
</comment>
<dbReference type="SUPFAM" id="SSF74653">
    <property type="entry name" value="TolA/TonB C-terminal domain"/>
    <property type="match status" value="1"/>
</dbReference>
<protein>
    <recommendedName>
        <fullName evidence="10">Protein TonB</fullName>
    </recommendedName>
</protein>
<keyword evidence="8 10" id="KW-1133">Transmembrane helix</keyword>
<feature type="compositionally biased region" description="Low complexity" evidence="11">
    <location>
        <begin position="69"/>
        <end position="79"/>
    </location>
</feature>
<comment type="caution">
    <text evidence="13">The sequence shown here is derived from an EMBL/GenBank/DDBJ whole genome shotgun (WGS) entry which is preliminary data.</text>
</comment>
<evidence type="ECO:0000256" key="2">
    <source>
        <dbReference type="ARBA" id="ARBA00006555"/>
    </source>
</evidence>
<dbReference type="RefSeq" id="WP_005004468.1">
    <property type="nucleotide sequence ID" value="NZ_CH672427.1"/>
</dbReference>
<dbReference type="HOGENOM" id="CLU_801525_0_0_6"/>
<keyword evidence="6 10" id="KW-0812">Transmembrane</keyword>
<dbReference type="PRINTS" id="PR01374">
    <property type="entry name" value="TONBPROTEIN"/>
</dbReference>
<keyword evidence="10" id="KW-0735">Signal-anchor</keyword>
<keyword evidence="3 10" id="KW-0813">Transport</keyword>
<dbReference type="InterPro" id="IPR003538">
    <property type="entry name" value="TonB"/>
</dbReference>
<dbReference type="NCBIfam" id="TIGR01352">
    <property type="entry name" value="tonB_Cterm"/>
    <property type="match status" value="1"/>
</dbReference>
<dbReference type="InterPro" id="IPR037682">
    <property type="entry name" value="TonB_C"/>
</dbReference>
<name>A4BLY4_9GAMM</name>
<comment type="similarity">
    <text evidence="2 10">Belongs to the TonB family.</text>
</comment>
<organism evidence="13 14">
    <name type="scientific">Nitrococcus mobilis Nb-231</name>
    <dbReference type="NCBI Taxonomy" id="314278"/>
    <lineage>
        <taxon>Bacteria</taxon>
        <taxon>Pseudomonadati</taxon>
        <taxon>Pseudomonadota</taxon>
        <taxon>Gammaproteobacteria</taxon>
        <taxon>Chromatiales</taxon>
        <taxon>Ectothiorhodospiraceae</taxon>
        <taxon>Nitrococcus</taxon>
    </lineage>
</organism>
<dbReference type="PROSITE" id="PS52015">
    <property type="entry name" value="TONB_CTD"/>
    <property type="match status" value="1"/>
</dbReference>
<dbReference type="InterPro" id="IPR006260">
    <property type="entry name" value="TonB/TolA_C"/>
</dbReference>
<dbReference type="GO" id="GO:0031992">
    <property type="term" value="F:energy transducer activity"/>
    <property type="evidence" value="ECO:0007669"/>
    <property type="project" value="InterPro"/>
</dbReference>
<dbReference type="EMBL" id="AAOF01000001">
    <property type="protein sequence ID" value="EAR23322.1"/>
    <property type="molecule type" value="Genomic_DNA"/>
</dbReference>
<keyword evidence="4 10" id="KW-1003">Cell membrane</keyword>
<dbReference type="InterPro" id="IPR051045">
    <property type="entry name" value="TonB-dependent_transducer"/>
</dbReference>
<accession>A4BLY4</accession>
<evidence type="ECO:0000256" key="6">
    <source>
        <dbReference type="ARBA" id="ARBA00022692"/>
    </source>
</evidence>
<evidence type="ECO:0000256" key="9">
    <source>
        <dbReference type="ARBA" id="ARBA00023136"/>
    </source>
</evidence>
<dbReference type="GO" id="GO:0030288">
    <property type="term" value="C:outer membrane-bounded periplasmic space"/>
    <property type="evidence" value="ECO:0007669"/>
    <property type="project" value="InterPro"/>
</dbReference>
<evidence type="ECO:0000256" key="11">
    <source>
        <dbReference type="SAM" id="MobiDB-lite"/>
    </source>
</evidence>
<dbReference type="eggNOG" id="COG0810">
    <property type="taxonomic scope" value="Bacteria"/>
</dbReference>
<feature type="domain" description="TonB C-terminal" evidence="12">
    <location>
        <begin position="216"/>
        <end position="307"/>
    </location>
</feature>
<evidence type="ECO:0000259" key="12">
    <source>
        <dbReference type="PROSITE" id="PS52015"/>
    </source>
</evidence>
<evidence type="ECO:0000256" key="10">
    <source>
        <dbReference type="RuleBase" id="RU362123"/>
    </source>
</evidence>
<keyword evidence="14" id="KW-1185">Reference proteome</keyword>
<dbReference type="Proteomes" id="UP000003374">
    <property type="component" value="Unassembled WGS sequence"/>
</dbReference>
<feature type="compositionally biased region" description="Basic and acidic residues" evidence="11">
    <location>
        <begin position="127"/>
        <end position="139"/>
    </location>
</feature>
<dbReference type="Pfam" id="PF03544">
    <property type="entry name" value="TonB_C"/>
    <property type="match status" value="1"/>
</dbReference>
<evidence type="ECO:0000256" key="8">
    <source>
        <dbReference type="ARBA" id="ARBA00022989"/>
    </source>
</evidence>
<feature type="transmembrane region" description="Helical" evidence="10">
    <location>
        <begin position="9"/>
        <end position="29"/>
    </location>
</feature>
<keyword evidence="9 10" id="KW-0472">Membrane</keyword>
<evidence type="ECO:0000313" key="14">
    <source>
        <dbReference type="Proteomes" id="UP000003374"/>
    </source>
</evidence>
<comment type="subcellular location">
    <subcellularLocation>
        <location evidence="1 10">Cell inner membrane</location>
        <topology evidence="1 10">Single-pass membrane protein</topology>
        <orientation evidence="1 10">Periplasmic side</orientation>
    </subcellularLocation>
</comment>
<dbReference type="STRING" id="314278.NB231_15918"/>
<reference evidence="13 14" key="1">
    <citation type="submission" date="2006-02" db="EMBL/GenBank/DDBJ databases">
        <authorList>
            <person name="Waterbury J."/>
            <person name="Ferriera S."/>
            <person name="Johnson J."/>
            <person name="Kravitz S."/>
            <person name="Halpern A."/>
            <person name="Remington K."/>
            <person name="Beeson K."/>
            <person name="Tran B."/>
            <person name="Rogers Y.-H."/>
            <person name="Friedman R."/>
            <person name="Venter J.C."/>
        </authorList>
    </citation>
    <scope>NUCLEOTIDE SEQUENCE [LARGE SCALE GENOMIC DNA]</scope>
    <source>
        <strain evidence="13 14">Nb-231</strain>
    </source>
</reference>
<evidence type="ECO:0000256" key="3">
    <source>
        <dbReference type="ARBA" id="ARBA00022448"/>
    </source>
</evidence>
<keyword evidence="5 10" id="KW-0997">Cell inner membrane</keyword>
<dbReference type="PANTHER" id="PTHR33446:SF2">
    <property type="entry name" value="PROTEIN TONB"/>
    <property type="match status" value="1"/>
</dbReference>
<dbReference type="GO" id="GO:0098797">
    <property type="term" value="C:plasma membrane protein complex"/>
    <property type="evidence" value="ECO:0007669"/>
    <property type="project" value="TreeGrafter"/>
</dbReference>
<dbReference type="OrthoDB" id="6077935at2"/>
<evidence type="ECO:0000256" key="5">
    <source>
        <dbReference type="ARBA" id="ARBA00022519"/>
    </source>
</evidence>
<evidence type="ECO:0000256" key="1">
    <source>
        <dbReference type="ARBA" id="ARBA00004383"/>
    </source>
</evidence>
<dbReference type="GO" id="GO:0015031">
    <property type="term" value="P:protein transport"/>
    <property type="evidence" value="ECO:0007669"/>
    <property type="project" value="UniProtKB-UniRule"/>
</dbReference>
<evidence type="ECO:0000256" key="4">
    <source>
        <dbReference type="ARBA" id="ARBA00022475"/>
    </source>
</evidence>
<evidence type="ECO:0000313" key="13">
    <source>
        <dbReference type="EMBL" id="EAR23322.1"/>
    </source>
</evidence>